<dbReference type="SUPFAM" id="SSF51735">
    <property type="entry name" value="NAD(P)-binding Rossmann-fold domains"/>
    <property type="match status" value="1"/>
</dbReference>
<dbReference type="GO" id="GO:0016491">
    <property type="term" value="F:oxidoreductase activity"/>
    <property type="evidence" value="ECO:0007669"/>
    <property type="project" value="InterPro"/>
</dbReference>
<evidence type="ECO:0000313" key="3">
    <source>
        <dbReference type="Proteomes" id="UP000239899"/>
    </source>
</evidence>
<evidence type="ECO:0000313" key="2">
    <source>
        <dbReference type="EMBL" id="PRW59278.1"/>
    </source>
</evidence>
<gene>
    <name evidence="2" type="ORF">C2E21_2270</name>
</gene>
<dbReference type="EMBL" id="LHPG02000004">
    <property type="protein sequence ID" value="PRW59278.1"/>
    <property type="molecule type" value="Genomic_DNA"/>
</dbReference>
<dbReference type="GO" id="GO:0009507">
    <property type="term" value="C:chloroplast"/>
    <property type="evidence" value="ECO:0007669"/>
    <property type="project" value="TreeGrafter"/>
</dbReference>
<reference evidence="2 3" key="1">
    <citation type="journal article" date="2018" name="Plant J.">
        <title>Genome sequences of Chlorella sorokiniana UTEX 1602 and Micractinium conductrix SAG 241.80: implications to maltose excretion by a green alga.</title>
        <authorList>
            <person name="Arriola M.B."/>
            <person name="Velmurugan N."/>
            <person name="Zhang Y."/>
            <person name="Plunkett M.H."/>
            <person name="Hondzo H."/>
            <person name="Barney B.M."/>
        </authorList>
    </citation>
    <scope>NUCLEOTIDE SEQUENCE [LARGE SCALE GENOMIC DNA]</scope>
    <source>
        <strain evidence="3">UTEX 1602</strain>
    </source>
</reference>
<dbReference type="InterPro" id="IPR036291">
    <property type="entry name" value="NAD(P)-bd_dom_sf"/>
</dbReference>
<dbReference type="STRING" id="3076.A0A2P6TYZ1"/>
<dbReference type="Pfam" id="PF13460">
    <property type="entry name" value="NAD_binding_10"/>
    <property type="match status" value="1"/>
</dbReference>
<dbReference type="Proteomes" id="UP000239899">
    <property type="component" value="Unassembled WGS sequence"/>
</dbReference>
<dbReference type="InterPro" id="IPR016040">
    <property type="entry name" value="NAD(P)-bd_dom"/>
</dbReference>
<dbReference type="AlphaFoldDB" id="A0A2P6TYZ1"/>
<evidence type="ECO:0000259" key="1">
    <source>
        <dbReference type="Pfam" id="PF13460"/>
    </source>
</evidence>
<accession>A0A2P6TYZ1</accession>
<dbReference type="InterPro" id="IPR044163">
    <property type="entry name" value="SARED1-like"/>
</dbReference>
<dbReference type="PANTHER" id="PTHR14194:SF86">
    <property type="entry name" value="OS05G0110300 PROTEIN"/>
    <property type="match status" value="1"/>
</dbReference>
<sequence>MSRVFVTGAGGRTGKLVLQKLRERSEFAEVKGLVRRQEQQTELGEGVVLGDVLSPESWQQALAGCTHLVILTSAVPKMRPTRNPDDPPEWFYEPGQEPEQVDWIGQRSQIDLAAQAGVKQVVLVSSMGVTKPDHPLNRIGNGKILFWKRMAEEYLANSGLAYTIIHPGGLIDQPGARRELLVGKHDQFMDDPSGPRTIPRADVAEIVVRALLHDEALNKSFDVVARQEGEGQPTSRWDAFFDAATPGI</sequence>
<comment type="caution">
    <text evidence="2">The sequence shown here is derived from an EMBL/GenBank/DDBJ whole genome shotgun (WGS) entry which is preliminary data.</text>
</comment>
<protein>
    <submittedName>
        <fullName evidence="2">NAD-dependent dehydrogenase 2</fullName>
    </submittedName>
</protein>
<name>A0A2P6TYZ1_CHLSO</name>
<organism evidence="2 3">
    <name type="scientific">Chlorella sorokiniana</name>
    <name type="common">Freshwater green alga</name>
    <dbReference type="NCBI Taxonomy" id="3076"/>
    <lineage>
        <taxon>Eukaryota</taxon>
        <taxon>Viridiplantae</taxon>
        <taxon>Chlorophyta</taxon>
        <taxon>core chlorophytes</taxon>
        <taxon>Trebouxiophyceae</taxon>
        <taxon>Chlorellales</taxon>
        <taxon>Chlorellaceae</taxon>
        <taxon>Chlorella clade</taxon>
        <taxon>Chlorella</taxon>
    </lineage>
</organism>
<dbReference type="OrthoDB" id="419598at2759"/>
<dbReference type="CDD" id="cd05243">
    <property type="entry name" value="SDR_a5"/>
    <property type="match status" value="1"/>
</dbReference>
<feature type="domain" description="NAD(P)-binding" evidence="1">
    <location>
        <begin position="8"/>
        <end position="213"/>
    </location>
</feature>
<keyword evidence="3" id="KW-1185">Reference proteome</keyword>
<dbReference type="Gene3D" id="3.40.50.720">
    <property type="entry name" value="NAD(P)-binding Rossmann-like Domain"/>
    <property type="match status" value="1"/>
</dbReference>
<proteinExistence type="predicted"/>
<dbReference type="PANTHER" id="PTHR14194">
    <property type="entry name" value="NITROGEN METABOLIC REGULATION PROTEIN NMR-RELATED"/>
    <property type="match status" value="1"/>
</dbReference>